<evidence type="ECO:0000313" key="8">
    <source>
        <dbReference type="Proteomes" id="UP000272771"/>
    </source>
</evidence>
<keyword evidence="1 5" id="KW-0732">Signal</keyword>
<evidence type="ECO:0000256" key="4">
    <source>
        <dbReference type="ARBA" id="ARBA00023288"/>
    </source>
</evidence>
<evidence type="ECO:0000256" key="2">
    <source>
        <dbReference type="ARBA" id="ARBA00023136"/>
    </source>
</evidence>
<dbReference type="InterPro" id="IPR018660">
    <property type="entry name" value="MliC"/>
</dbReference>
<dbReference type="Pfam" id="PF09864">
    <property type="entry name" value="MliC"/>
    <property type="match status" value="1"/>
</dbReference>
<evidence type="ECO:0000256" key="5">
    <source>
        <dbReference type="SAM" id="SignalP"/>
    </source>
</evidence>
<evidence type="ECO:0000256" key="1">
    <source>
        <dbReference type="ARBA" id="ARBA00022729"/>
    </source>
</evidence>
<keyword evidence="8" id="KW-1185">Reference proteome</keyword>
<dbReference type="EMBL" id="LR134533">
    <property type="protein sequence ID" value="VEJ51465.1"/>
    <property type="molecule type" value="Genomic_DNA"/>
</dbReference>
<name>A0A3S5C499_9NEIS</name>
<feature type="chain" id="PRO_5018729661" evidence="5">
    <location>
        <begin position="18"/>
        <end position="117"/>
    </location>
</feature>
<dbReference type="AlphaFoldDB" id="A0A3S5C499"/>
<dbReference type="STRING" id="28091.SAMEA3174300_01978"/>
<evidence type="ECO:0000259" key="6">
    <source>
        <dbReference type="Pfam" id="PF09864"/>
    </source>
</evidence>
<proteinExistence type="predicted"/>
<feature type="domain" description="C-type lysozyme inhibitor" evidence="6">
    <location>
        <begin position="38"/>
        <end position="104"/>
    </location>
</feature>
<accession>A0A3S5C499</accession>
<dbReference type="SUPFAM" id="SSF141488">
    <property type="entry name" value="YdhA-like"/>
    <property type="match status" value="1"/>
</dbReference>
<dbReference type="KEGG" id="nwe:SAMEA3174300_1978"/>
<feature type="signal peptide" evidence="5">
    <location>
        <begin position="1"/>
        <end position="17"/>
    </location>
</feature>
<dbReference type="InterPro" id="IPR036328">
    <property type="entry name" value="MliC_sf"/>
</dbReference>
<dbReference type="OrthoDB" id="8606823at2"/>
<organism evidence="7 8">
    <name type="scientific">Neisseria weaveri</name>
    <dbReference type="NCBI Taxonomy" id="28091"/>
    <lineage>
        <taxon>Bacteria</taxon>
        <taxon>Pseudomonadati</taxon>
        <taxon>Pseudomonadota</taxon>
        <taxon>Betaproteobacteria</taxon>
        <taxon>Neisseriales</taxon>
        <taxon>Neisseriaceae</taxon>
        <taxon>Neisseria</taxon>
    </lineage>
</organism>
<sequence length="117" mass="12765">MKLKALLALTAASALSACVVLEDAGMHTHKVDTTPKHFSCDNGLSVQVRNVDHDKLELKLDDKAAVLTATTSASGELYTSNQGLFGHGAEWHQKGNEAYFEFTDPYHNKVNTTCNMK</sequence>
<keyword evidence="2" id="KW-0472">Membrane</keyword>
<dbReference type="RefSeq" id="WP_004282409.1">
    <property type="nucleotide sequence ID" value="NZ_CAUJRG010000011.1"/>
</dbReference>
<evidence type="ECO:0000313" key="7">
    <source>
        <dbReference type="EMBL" id="VEJ51465.1"/>
    </source>
</evidence>
<evidence type="ECO:0000256" key="3">
    <source>
        <dbReference type="ARBA" id="ARBA00023139"/>
    </source>
</evidence>
<reference evidence="7 8" key="1">
    <citation type="submission" date="2018-12" db="EMBL/GenBank/DDBJ databases">
        <authorList>
            <consortium name="Pathogen Informatics"/>
        </authorList>
    </citation>
    <scope>NUCLEOTIDE SEQUENCE [LARGE SCALE GENOMIC DNA]</scope>
    <source>
        <strain evidence="7 8">NCTC12742</strain>
    </source>
</reference>
<keyword evidence="3" id="KW-0564">Palmitate</keyword>
<dbReference type="Proteomes" id="UP000272771">
    <property type="component" value="Chromosome"/>
</dbReference>
<dbReference type="PROSITE" id="PS51257">
    <property type="entry name" value="PROKAR_LIPOPROTEIN"/>
    <property type="match status" value="1"/>
</dbReference>
<dbReference type="Gene3D" id="2.40.128.200">
    <property type="match status" value="1"/>
</dbReference>
<gene>
    <name evidence="7" type="ORF">NCTC12742_01353</name>
</gene>
<protein>
    <submittedName>
        <fullName evidence="7">Lipoprotein</fullName>
    </submittedName>
</protein>
<keyword evidence="4 7" id="KW-0449">Lipoprotein</keyword>